<feature type="region of interest" description="Disordered" evidence="1">
    <location>
        <begin position="1"/>
        <end position="31"/>
    </location>
</feature>
<accession>A0A1I2QZM7</accession>
<reference evidence="3" key="1">
    <citation type="submission" date="2016-10" db="EMBL/GenBank/DDBJ databases">
        <authorList>
            <person name="Varghese N."/>
            <person name="Submissions S."/>
        </authorList>
    </citation>
    <scope>NUCLEOTIDE SEQUENCE [LARGE SCALE GENOMIC DNA]</scope>
    <source>
        <strain evidence="3">FP5</strain>
    </source>
</reference>
<dbReference type="AlphaFoldDB" id="A0A1I2QZM7"/>
<proteinExistence type="predicted"/>
<protein>
    <submittedName>
        <fullName evidence="2">Uncharacterized protein</fullName>
    </submittedName>
</protein>
<gene>
    <name evidence="2" type="ORF">SAMN05216353_1369</name>
</gene>
<organism evidence="2 3">
    <name type="scientific">Halobacillus alkaliphilus</name>
    <dbReference type="NCBI Taxonomy" id="396056"/>
    <lineage>
        <taxon>Bacteria</taxon>
        <taxon>Bacillati</taxon>
        <taxon>Bacillota</taxon>
        <taxon>Bacilli</taxon>
        <taxon>Bacillales</taxon>
        <taxon>Bacillaceae</taxon>
        <taxon>Halobacillus</taxon>
    </lineage>
</organism>
<evidence type="ECO:0000256" key="1">
    <source>
        <dbReference type="SAM" id="MobiDB-lite"/>
    </source>
</evidence>
<keyword evidence="3" id="KW-1185">Reference proteome</keyword>
<dbReference type="EMBL" id="FOOG01000036">
    <property type="protein sequence ID" value="SFG33758.1"/>
    <property type="molecule type" value="Genomic_DNA"/>
</dbReference>
<name>A0A1I2QZM7_9BACI</name>
<sequence length="31" mass="3759">MEINKTIDEKGVNEKQRESLREEELRKTLLE</sequence>
<dbReference type="Proteomes" id="UP000198897">
    <property type="component" value="Unassembled WGS sequence"/>
</dbReference>
<evidence type="ECO:0000313" key="3">
    <source>
        <dbReference type="Proteomes" id="UP000198897"/>
    </source>
</evidence>
<evidence type="ECO:0000313" key="2">
    <source>
        <dbReference type="EMBL" id="SFG33758.1"/>
    </source>
</evidence>